<dbReference type="InterPro" id="IPR000119">
    <property type="entry name" value="Hist_DNA-bd"/>
</dbReference>
<keyword evidence="2" id="KW-0472">Membrane</keyword>
<reference evidence="4" key="1">
    <citation type="submission" date="2019-03" db="EMBL/GenBank/DDBJ databases">
        <title>Single cell metagenomics reveals metabolic interactions within the superorganism composed of flagellate Streblomastix strix and complex community of Bacteroidetes bacteria on its surface.</title>
        <authorList>
            <person name="Treitli S.C."/>
            <person name="Kolisko M."/>
            <person name="Husnik F."/>
            <person name="Keeling P."/>
            <person name="Hampl V."/>
        </authorList>
    </citation>
    <scope>NUCLEOTIDE SEQUENCE</scope>
    <source>
        <strain evidence="4">STM</strain>
    </source>
</reference>
<protein>
    <submittedName>
        <fullName evidence="4">DNA-binding protein HU</fullName>
    </submittedName>
</protein>
<evidence type="ECO:0000256" key="2">
    <source>
        <dbReference type="SAM" id="Phobius"/>
    </source>
</evidence>
<dbReference type="Gene3D" id="3.10.350.10">
    <property type="entry name" value="LysM domain"/>
    <property type="match status" value="1"/>
</dbReference>
<dbReference type="SMART" id="SM00411">
    <property type="entry name" value="BHL"/>
    <property type="match status" value="1"/>
</dbReference>
<dbReference type="EMBL" id="SNRY01000457">
    <property type="protein sequence ID" value="KAA6340491.1"/>
    <property type="molecule type" value="Genomic_DNA"/>
</dbReference>
<name>A0A5J4S5H9_9ZZZZ</name>
<evidence type="ECO:0000256" key="1">
    <source>
        <dbReference type="SAM" id="MobiDB-lite"/>
    </source>
</evidence>
<dbReference type="Gene3D" id="4.10.520.10">
    <property type="entry name" value="IHF-like DNA-binding proteins"/>
    <property type="match status" value="1"/>
</dbReference>
<dbReference type="PROSITE" id="PS51782">
    <property type="entry name" value="LYSM"/>
    <property type="match status" value="1"/>
</dbReference>
<dbReference type="Pfam" id="PF01476">
    <property type="entry name" value="LysM"/>
    <property type="match status" value="1"/>
</dbReference>
<dbReference type="InterPro" id="IPR018392">
    <property type="entry name" value="LysM"/>
</dbReference>
<dbReference type="PANTHER" id="PTHR33175">
    <property type="entry name" value="DNA-BINDING PROTEIN HU"/>
    <property type="match status" value="1"/>
</dbReference>
<dbReference type="GO" id="GO:0003677">
    <property type="term" value="F:DNA binding"/>
    <property type="evidence" value="ECO:0007669"/>
    <property type="project" value="UniProtKB-KW"/>
</dbReference>
<proteinExistence type="predicted"/>
<evidence type="ECO:0000259" key="3">
    <source>
        <dbReference type="PROSITE" id="PS51782"/>
    </source>
</evidence>
<dbReference type="Pfam" id="PF00216">
    <property type="entry name" value="Bac_DNA_binding"/>
    <property type="match status" value="1"/>
</dbReference>
<gene>
    <name evidence="4" type="ORF">EZS27_011659</name>
</gene>
<dbReference type="InterPro" id="IPR010992">
    <property type="entry name" value="IHF-like_DNA-bd_dom_sf"/>
</dbReference>
<feature type="region of interest" description="Disordered" evidence="1">
    <location>
        <begin position="143"/>
        <end position="164"/>
    </location>
</feature>
<dbReference type="PANTHER" id="PTHR33175:SF2">
    <property type="entry name" value="INTEGRATION HOST FACTOR SUBUNIT ALPHA"/>
    <property type="match status" value="1"/>
</dbReference>
<dbReference type="SUPFAM" id="SSF47729">
    <property type="entry name" value="IHF-like DNA-binding proteins"/>
    <property type="match status" value="1"/>
</dbReference>
<sequence length="331" mass="37060">MTDKLNTQDIIDALAQKHSMNKKDATAFVKEVFLLIEHALEKDEIVKLKGFGTFKIIKVDTRESVNVNTGERFTIQGHNKITFVPDADLRKLLNEPFAHLDTVILDNPDESSDIPIVVEQFSDTDILPDNDIPEPTVIEEELPLSIEDSNEKNQDNGKNGDKKSSESKKKVYIYLAIGTIAAVLCGIILYLPLSYNDKPKVIIPPKVQITQTQPESSTIDKINSLPADTIKEVAPTKKQPISKQELSEEDLRILNNTDAVHPDSVNYIIIGTKTTYSIKKGETLTKVALRFYGTKDLWPYILKHNSKKIKNPGMVTVGMVLAIPELKKNNK</sequence>
<dbReference type="InterPro" id="IPR036779">
    <property type="entry name" value="LysM_dom_sf"/>
</dbReference>
<dbReference type="SMART" id="SM00257">
    <property type="entry name" value="LysM"/>
    <property type="match status" value="1"/>
</dbReference>
<dbReference type="GO" id="GO:0030527">
    <property type="term" value="F:structural constituent of chromatin"/>
    <property type="evidence" value="ECO:0007669"/>
    <property type="project" value="InterPro"/>
</dbReference>
<feature type="domain" description="LysM" evidence="3">
    <location>
        <begin position="274"/>
        <end position="323"/>
    </location>
</feature>
<keyword evidence="2" id="KW-1133">Transmembrane helix</keyword>
<organism evidence="4">
    <name type="scientific">termite gut metagenome</name>
    <dbReference type="NCBI Taxonomy" id="433724"/>
    <lineage>
        <taxon>unclassified sequences</taxon>
        <taxon>metagenomes</taxon>
        <taxon>organismal metagenomes</taxon>
    </lineage>
</organism>
<dbReference type="AlphaFoldDB" id="A0A5J4S5H9"/>
<comment type="caution">
    <text evidence="4">The sequence shown here is derived from an EMBL/GenBank/DDBJ whole genome shotgun (WGS) entry which is preliminary data.</text>
</comment>
<dbReference type="GO" id="GO:0005829">
    <property type="term" value="C:cytosol"/>
    <property type="evidence" value="ECO:0007669"/>
    <property type="project" value="TreeGrafter"/>
</dbReference>
<feature type="compositionally biased region" description="Basic and acidic residues" evidence="1">
    <location>
        <begin position="149"/>
        <end position="164"/>
    </location>
</feature>
<keyword evidence="4" id="KW-0238">DNA-binding</keyword>
<accession>A0A5J4S5H9</accession>
<feature type="transmembrane region" description="Helical" evidence="2">
    <location>
        <begin position="171"/>
        <end position="193"/>
    </location>
</feature>
<keyword evidence="2" id="KW-0812">Transmembrane</keyword>
<evidence type="ECO:0000313" key="4">
    <source>
        <dbReference type="EMBL" id="KAA6340491.1"/>
    </source>
</evidence>